<gene>
    <name evidence="2" type="ORF">DFA_10372</name>
</gene>
<feature type="transmembrane region" description="Helical" evidence="1">
    <location>
        <begin position="124"/>
        <end position="146"/>
    </location>
</feature>
<dbReference type="KEGG" id="dfa:DFA_10372"/>
<organism evidence="2 3">
    <name type="scientific">Cavenderia fasciculata</name>
    <name type="common">Slime mold</name>
    <name type="synonym">Dictyostelium fasciculatum</name>
    <dbReference type="NCBI Taxonomy" id="261658"/>
    <lineage>
        <taxon>Eukaryota</taxon>
        <taxon>Amoebozoa</taxon>
        <taxon>Evosea</taxon>
        <taxon>Eumycetozoa</taxon>
        <taxon>Dictyostelia</taxon>
        <taxon>Acytosteliales</taxon>
        <taxon>Cavenderiaceae</taxon>
        <taxon>Cavenderia</taxon>
    </lineage>
</organism>
<evidence type="ECO:0000313" key="2">
    <source>
        <dbReference type="EMBL" id="EGG15530.1"/>
    </source>
</evidence>
<evidence type="ECO:0000256" key="1">
    <source>
        <dbReference type="SAM" id="Phobius"/>
    </source>
</evidence>
<name>F4QA11_CACFS</name>
<dbReference type="GeneID" id="14867361"/>
<feature type="transmembrane region" description="Helical" evidence="1">
    <location>
        <begin position="89"/>
        <end position="112"/>
    </location>
</feature>
<dbReference type="AlphaFoldDB" id="F4QA11"/>
<accession>F4QA11</accession>
<dbReference type="Proteomes" id="UP000007797">
    <property type="component" value="Unassembled WGS sequence"/>
</dbReference>
<evidence type="ECO:0008006" key="4">
    <source>
        <dbReference type="Google" id="ProtNLM"/>
    </source>
</evidence>
<protein>
    <recommendedName>
        <fullName evidence="4">Transmembrane protein</fullName>
    </recommendedName>
</protein>
<dbReference type="RefSeq" id="XP_004354272.1">
    <property type="nucleotide sequence ID" value="XM_004354220.1"/>
</dbReference>
<keyword evidence="1" id="KW-0472">Membrane</keyword>
<keyword evidence="3" id="KW-1185">Reference proteome</keyword>
<keyword evidence="1" id="KW-0812">Transmembrane</keyword>
<reference evidence="3" key="1">
    <citation type="journal article" date="2011" name="Genome Res.">
        <title>Phylogeny-wide analysis of social amoeba genomes highlights ancient origins for complex intercellular communication.</title>
        <authorList>
            <person name="Heidel A.J."/>
            <person name="Lawal H.M."/>
            <person name="Felder M."/>
            <person name="Schilde C."/>
            <person name="Helps N.R."/>
            <person name="Tunggal B."/>
            <person name="Rivero F."/>
            <person name="John U."/>
            <person name="Schleicher M."/>
            <person name="Eichinger L."/>
            <person name="Platzer M."/>
            <person name="Noegel A.A."/>
            <person name="Schaap P."/>
            <person name="Gloeckner G."/>
        </authorList>
    </citation>
    <scope>NUCLEOTIDE SEQUENCE [LARGE SCALE GENOMIC DNA]</scope>
    <source>
        <strain evidence="3">SH3</strain>
    </source>
</reference>
<dbReference type="EMBL" id="GL883026">
    <property type="protein sequence ID" value="EGG15530.1"/>
    <property type="molecule type" value="Genomic_DNA"/>
</dbReference>
<proteinExistence type="predicted"/>
<keyword evidence="1" id="KW-1133">Transmembrane helix</keyword>
<sequence length="210" mass="24439">MDALADASQDDIEQSLYVNQQQQQDESNRYHVITIGQQVVRKTKRSPSSLVSSTFDKTTQPKTILSVLKYAHLLQYMYLYYTEQYDNPYFLVLFVSTIVDMFVAHTLHGMIFESVYSLLVITVYYYNAAIMQVTPIFRLAIFFASLHSIRVIYLDLLMEQNDIITERVDAPTLHIDEEQIIIAPNNNYNISINDNQSFELLMGPQYEHIE</sequence>
<evidence type="ECO:0000313" key="3">
    <source>
        <dbReference type="Proteomes" id="UP000007797"/>
    </source>
</evidence>